<organism evidence="1 2">
    <name type="scientific">Funneliformis mosseae</name>
    <name type="common">Endomycorrhizal fungus</name>
    <name type="synonym">Glomus mosseae</name>
    <dbReference type="NCBI Taxonomy" id="27381"/>
    <lineage>
        <taxon>Eukaryota</taxon>
        <taxon>Fungi</taxon>
        <taxon>Fungi incertae sedis</taxon>
        <taxon>Mucoromycota</taxon>
        <taxon>Glomeromycotina</taxon>
        <taxon>Glomeromycetes</taxon>
        <taxon>Glomerales</taxon>
        <taxon>Glomeraceae</taxon>
        <taxon>Funneliformis</taxon>
    </lineage>
</organism>
<evidence type="ECO:0000313" key="2">
    <source>
        <dbReference type="Proteomes" id="UP000789375"/>
    </source>
</evidence>
<accession>A0A9N9GMA1</accession>
<sequence length="186" mass="21654">SFELLNTTGLINFFKRQHFQILHLDDNDYSILRQNKLSGVSFLHSDKEDFKATDLSVFISVELNVLRKKIKSIINKSETNPNDSKVKLFKSLVKVKEVTKIKSSSLKDMLEGNISLIVKQLLEFHHKDMVIKQFRNYNEAAFQVAVAKLFPFKNWVPEMRLVYTNSTNGKYAFIDLFINVVKKESY</sequence>
<proteinExistence type="predicted"/>
<evidence type="ECO:0000313" key="1">
    <source>
        <dbReference type="EMBL" id="CAG8616041.1"/>
    </source>
</evidence>
<dbReference type="Proteomes" id="UP000789375">
    <property type="component" value="Unassembled WGS sequence"/>
</dbReference>
<name>A0A9N9GMA1_FUNMO</name>
<dbReference type="EMBL" id="CAJVPP010002942">
    <property type="protein sequence ID" value="CAG8616041.1"/>
    <property type="molecule type" value="Genomic_DNA"/>
</dbReference>
<feature type="non-terminal residue" evidence="1">
    <location>
        <position position="1"/>
    </location>
</feature>
<gene>
    <name evidence="1" type="ORF">FMOSSE_LOCUS9722</name>
</gene>
<protein>
    <submittedName>
        <fullName evidence="1">667_t:CDS:1</fullName>
    </submittedName>
</protein>
<dbReference type="AlphaFoldDB" id="A0A9N9GMA1"/>
<comment type="caution">
    <text evidence="1">The sequence shown here is derived from an EMBL/GenBank/DDBJ whole genome shotgun (WGS) entry which is preliminary data.</text>
</comment>
<reference evidence="1" key="1">
    <citation type="submission" date="2021-06" db="EMBL/GenBank/DDBJ databases">
        <authorList>
            <person name="Kallberg Y."/>
            <person name="Tangrot J."/>
            <person name="Rosling A."/>
        </authorList>
    </citation>
    <scope>NUCLEOTIDE SEQUENCE</scope>
    <source>
        <strain evidence="1">87-6 pot B 2015</strain>
    </source>
</reference>
<keyword evidence="2" id="KW-1185">Reference proteome</keyword>